<evidence type="ECO:0000256" key="3">
    <source>
        <dbReference type="SAM" id="MobiDB-lite"/>
    </source>
</evidence>
<evidence type="ECO:0000256" key="2">
    <source>
        <dbReference type="SAM" id="Coils"/>
    </source>
</evidence>
<dbReference type="InterPro" id="IPR036770">
    <property type="entry name" value="Ankyrin_rpt-contain_sf"/>
</dbReference>
<evidence type="ECO:0000313" key="5">
    <source>
        <dbReference type="Proteomes" id="UP001054902"/>
    </source>
</evidence>
<name>A0AAD3CGL4_9STRA</name>
<dbReference type="Proteomes" id="UP001054902">
    <property type="component" value="Unassembled WGS sequence"/>
</dbReference>
<accession>A0AAD3CGL4</accession>
<feature type="coiled-coil region" evidence="2">
    <location>
        <begin position="195"/>
        <end position="338"/>
    </location>
</feature>
<dbReference type="AlphaFoldDB" id="A0AAD3CGL4"/>
<comment type="caution">
    <text evidence="4">The sequence shown here is derived from an EMBL/GenBank/DDBJ whole genome shotgun (WGS) entry which is preliminary data.</text>
</comment>
<dbReference type="PROSITE" id="PS50297">
    <property type="entry name" value="ANK_REP_REGION"/>
    <property type="match status" value="1"/>
</dbReference>
<feature type="compositionally biased region" description="Basic and acidic residues" evidence="3">
    <location>
        <begin position="403"/>
        <end position="416"/>
    </location>
</feature>
<sequence length="580" mass="67673">MKMLLDAGKKDLVMKKNEKGQSILHQFKYFDMASFVPIVERIKTIGGNEILSSKNNNGETILHTLARYNPQLNSKIFVSLEYWETLACDKDLVMMENEDGKTALHVACENSEINAIKALVKTGGRELVWKRDNVGNTALHLLSFRVSREKDADNFQALKHMVEAGGMELLHSLNNKEKKPMTPFFIEALEFEFDEENKRAKVKALEEKAELVNKAKQDLEEELEKVQKKNEDLEWKWINRKKKQRSDKELEETVKSLKKKLKAQKKSNDTLNDTIKELQKEKESLLSFRKKRNPCHWMQLESKQESLQSKIEGKEGLIKTLQDEKKQADLEFEVVKKMHEENKNAYDKTLIEMEKLKELDESQQSDMRDQKEMIQNLHYELLQKDEEYKLRLSKLEEENKRLRGLNDQEKVPDADKPSSIQEESQRLVEEVKADIDEASSVQENRLCSLEEQNKALKDAVKEHKQIADEKQKENNILKDEIERLNKKIGTSCMKRSREEDTEEIDCIEEEDEDDINCPPSKRGKTTPASSEIRASENTRDLLASFKIENEDLMNDLEYEKASHMKTLKRLKDARKALERN</sequence>
<keyword evidence="5" id="KW-1185">Reference proteome</keyword>
<dbReference type="EMBL" id="BLLK01000019">
    <property type="protein sequence ID" value="GFH44436.1"/>
    <property type="molecule type" value="Genomic_DNA"/>
</dbReference>
<evidence type="ECO:0000313" key="4">
    <source>
        <dbReference type="EMBL" id="GFH44436.1"/>
    </source>
</evidence>
<dbReference type="InterPro" id="IPR002110">
    <property type="entry name" value="Ankyrin_rpt"/>
</dbReference>
<evidence type="ECO:0000256" key="1">
    <source>
        <dbReference type="PROSITE-ProRule" id="PRU00023"/>
    </source>
</evidence>
<dbReference type="SMART" id="SM00248">
    <property type="entry name" value="ANK"/>
    <property type="match status" value="2"/>
</dbReference>
<protein>
    <submittedName>
        <fullName evidence="4">Uncharacterized protein</fullName>
    </submittedName>
</protein>
<feature type="region of interest" description="Disordered" evidence="3">
    <location>
        <begin position="508"/>
        <end position="537"/>
    </location>
</feature>
<keyword evidence="2" id="KW-0175">Coiled coil</keyword>
<proteinExistence type="predicted"/>
<dbReference type="Pfam" id="PF12796">
    <property type="entry name" value="Ank_2"/>
    <property type="match status" value="1"/>
</dbReference>
<feature type="region of interest" description="Disordered" evidence="3">
    <location>
        <begin position="403"/>
        <end position="423"/>
    </location>
</feature>
<dbReference type="PROSITE" id="PS50088">
    <property type="entry name" value="ANK_REPEAT"/>
    <property type="match status" value="1"/>
</dbReference>
<dbReference type="Gene3D" id="1.25.40.20">
    <property type="entry name" value="Ankyrin repeat-containing domain"/>
    <property type="match status" value="1"/>
</dbReference>
<feature type="coiled-coil region" evidence="2">
    <location>
        <begin position="553"/>
        <end position="580"/>
    </location>
</feature>
<keyword evidence="1" id="KW-0040">ANK repeat</keyword>
<dbReference type="SUPFAM" id="SSF48403">
    <property type="entry name" value="Ankyrin repeat"/>
    <property type="match status" value="1"/>
</dbReference>
<feature type="repeat" description="ANK" evidence="1">
    <location>
        <begin position="99"/>
        <end position="123"/>
    </location>
</feature>
<organism evidence="4 5">
    <name type="scientific">Chaetoceros tenuissimus</name>
    <dbReference type="NCBI Taxonomy" id="426638"/>
    <lineage>
        <taxon>Eukaryota</taxon>
        <taxon>Sar</taxon>
        <taxon>Stramenopiles</taxon>
        <taxon>Ochrophyta</taxon>
        <taxon>Bacillariophyta</taxon>
        <taxon>Coscinodiscophyceae</taxon>
        <taxon>Chaetocerotophycidae</taxon>
        <taxon>Chaetocerotales</taxon>
        <taxon>Chaetocerotaceae</taxon>
        <taxon>Chaetoceros</taxon>
    </lineage>
</organism>
<feature type="coiled-coil region" evidence="2">
    <location>
        <begin position="449"/>
        <end position="487"/>
    </location>
</feature>
<gene>
    <name evidence="4" type="ORF">CTEN210_00910</name>
</gene>
<reference evidence="4 5" key="1">
    <citation type="journal article" date="2021" name="Sci. Rep.">
        <title>The genome of the diatom Chaetoceros tenuissimus carries an ancient integrated fragment of an extant virus.</title>
        <authorList>
            <person name="Hongo Y."/>
            <person name="Kimura K."/>
            <person name="Takaki Y."/>
            <person name="Yoshida Y."/>
            <person name="Baba S."/>
            <person name="Kobayashi G."/>
            <person name="Nagasaki K."/>
            <person name="Hano T."/>
            <person name="Tomaru Y."/>
        </authorList>
    </citation>
    <scope>NUCLEOTIDE SEQUENCE [LARGE SCALE GENOMIC DNA]</scope>
    <source>
        <strain evidence="4 5">NIES-3715</strain>
    </source>
</reference>